<proteinExistence type="predicted"/>
<protein>
    <submittedName>
        <fullName evidence="1">Uncharacterized protein</fullName>
    </submittedName>
</protein>
<dbReference type="EMBL" id="CADEBC010000208">
    <property type="protein sequence ID" value="CAB3226496.1"/>
    <property type="molecule type" value="Genomic_DNA"/>
</dbReference>
<dbReference type="Proteomes" id="UP000494106">
    <property type="component" value="Unassembled WGS sequence"/>
</dbReference>
<sequence>MVFQLFLTLHSNEAVSFGQCCVKTIGVSLRKHLRCTAVTRLSQQHPESIIILDALNSSCKDSDSSSVGRFGRKEVRSEVKL</sequence>
<gene>
    <name evidence="1" type="ORF">APLA_LOCUS2918</name>
</gene>
<accession>A0A8S0Z2M4</accession>
<name>A0A8S0Z2M4_ARCPL</name>
<organism evidence="1 2">
    <name type="scientific">Arctia plantaginis</name>
    <name type="common">Wood tiger moth</name>
    <name type="synonym">Phalaena plantaginis</name>
    <dbReference type="NCBI Taxonomy" id="874455"/>
    <lineage>
        <taxon>Eukaryota</taxon>
        <taxon>Metazoa</taxon>
        <taxon>Ecdysozoa</taxon>
        <taxon>Arthropoda</taxon>
        <taxon>Hexapoda</taxon>
        <taxon>Insecta</taxon>
        <taxon>Pterygota</taxon>
        <taxon>Neoptera</taxon>
        <taxon>Endopterygota</taxon>
        <taxon>Lepidoptera</taxon>
        <taxon>Glossata</taxon>
        <taxon>Ditrysia</taxon>
        <taxon>Noctuoidea</taxon>
        <taxon>Erebidae</taxon>
        <taxon>Arctiinae</taxon>
        <taxon>Arctia</taxon>
    </lineage>
</organism>
<comment type="caution">
    <text evidence="1">The sequence shown here is derived from an EMBL/GenBank/DDBJ whole genome shotgun (WGS) entry which is preliminary data.</text>
</comment>
<evidence type="ECO:0000313" key="1">
    <source>
        <dbReference type="EMBL" id="CAB3226496.1"/>
    </source>
</evidence>
<keyword evidence="2" id="KW-1185">Reference proteome</keyword>
<reference evidence="1 2" key="1">
    <citation type="submission" date="2020-04" db="EMBL/GenBank/DDBJ databases">
        <authorList>
            <person name="Wallbank WR R."/>
            <person name="Pardo Diaz C."/>
            <person name="Kozak K."/>
            <person name="Martin S."/>
            <person name="Jiggins C."/>
            <person name="Moest M."/>
            <person name="Warren A I."/>
            <person name="Byers J.R.P. K."/>
            <person name="Montejo-Kovacevich G."/>
            <person name="Yen C E."/>
        </authorList>
    </citation>
    <scope>NUCLEOTIDE SEQUENCE [LARGE SCALE GENOMIC DNA]</scope>
</reference>
<dbReference type="AlphaFoldDB" id="A0A8S0Z2M4"/>
<evidence type="ECO:0000313" key="2">
    <source>
        <dbReference type="Proteomes" id="UP000494106"/>
    </source>
</evidence>